<dbReference type="Proteomes" id="UP000029443">
    <property type="component" value="Unassembled WGS sequence"/>
</dbReference>
<comment type="caution">
    <text evidence="1">The sequence shown here is derived from an EMBL/GenBank/DDBJ whole genome shotgun (WGS) entry which is preliminary data.</text>
</comment>
<protein>
    <submittedName>
        <fullName evidence="1">Uncharacterized protein</fullName>
    </submittedName>
</protein>
<sequence length="159" mass="17963">MPDADYLGAARPTLILYLPHRPNGLEQLQQYPDAAELVAANSNHWRKIVNLLAKVACPVAQEWRHYRDTSLFQKSALCFAPALANGECWHWIGGKENLLRFAGLPHRARPLDRAPGVFVDAERRLLLTPYPDYRQLSNALVAQLRLSLEEQGFYSGARS</sequence>
<dbReference type="EMBL" id="ARXU01000006">
    <property type="protein sequence ID" value="KGD61142.1"/>
    <property type="molecule type" value="Genomic_DNA"/>
</dbReference>
<dbReference type="Pfam" id="PF22098">
    <property type="entry name" value="DUF6942"/>
    <property type="match status" value="1"/>
</dbReference>
<dbReference type="RefSeq" id="WP_035247868.1">
    <property type="nucleotide sequence ID" value="NZ_ARXU01000006.1"/>
</dbReference>
<accession>A0ABR4WDY2</accession>
<evidence type="ECO:0000313" key="2">
    <source>
        <dbReference type="Proteomes" id="UP000029443"/>
    </source>
</evidence>
<proteinExistence type="predicted"/>
<gene>
    <name evidence="1" type="ORF">T9A_02002</name>
</gene>
<keyword evidence="2" id="KW-1185">Reference proteome</keyword>
<organism evidence="1 2">
    <name type="scientific">Alcanivorax jadensis T9</name>
    <dbReference type="NCBI Taxonomy" id="1177181"/>
    <lineage>
        <taxon>Bacteria</taxon>
        <taxon>Pseudomonadati</taxon>
        <taxon>Pseudomonadota</taxon>
        <taxon>Gammaproteobacteria</taxon>
        <taxon>Oceanospirillales</taxon>
        <taxon>Alcanivoracaceae</taxon>
        <taxon>Alcanivorax</taxon>
    </lineage>
</organism>
<evidence type="ECO:0000313" key="1">
    <source>
        <dbReference type="EMBL" id="KGD61142.1"/>
    </source>
</evidence>
<name>A0ABR4WDY2_9GAMM</name>
<dbReference type="InterPro" id="IPR054222">
    <property type="entry name" value="DUF6942"/>
</dbReference>
<reference evidence="1 2" key="1">
    <citation type="submission" date="2012-09" db="EMBL/GenBank/DDBJ databases">
        <title>Genome Sequence of alkane-degrading Bacterium Alcanivorax jadensis T9.</title>
        <authorList>
            <person name="Lai Q."/>
            <person name="Shao Z."/>
        </authorList>
    </citation>
    <scope>NUCLEOTIDE SEQUENCE [LARGE SCALE GENOMIC DNA]</scope>
    <source>
        <strain evidence="1 2">T9</strain>
    </source>
</reference>